<feature type="transmembrane region" description="Helical" evidence="1">
    <location>
        <begin position="95"/>
        <end position="117"/>
    </location>
</feature>
<dbReference type="VEuPathDB" id="FungiDB:PV09_04891"/>
<gene>
    <name evidence="2" type="ORF">PV09_04891</name>
</gene>
<dbReference type="Proteomes" id="UP000053259">
    <property type="component" value="Unassembled WGS sequence"/>
</dbReference>
<evidence type="ECO:0000313" key="2">
    <source>
        <dbReference type="EMBL" id="KIW04074.1"/>
    </source>
</evidence>
<keyword evidence="1" id="KW-1133">Transmembrane helix</keyword>
<reference evidence="2 3" key="1">
    <citation type="submission" date="2015-01" db="EMBL/GenBank/DDBJ databases">
        <title>The Genome Sequence of Ochroconis gallopava CBS43764.</title>
        <authorList>
            <consortium name="The Broad Institute Genomics Platform"/>
            <person name="Cuomo C."/>
            <person name="de Hoog S."/>
            <person name="Gorbushina A."/>
            <person name="Stielow B."/>
            <person name="Teixiera M."/>
            <person name="Abouelleil A."/>
            <person name="Chapman S.B."/>
            <person name="Priest M."/>
            <person name="Young S.K."/>
            <person name="Wortman J."/>
            <person name="Nusbaum C."/>
            <person name="Birren B."/>
        </authorList>
    </citation>
    <scope>NUCLEOTIDE SEQUENCE [LARGE SCALE GENOMIC DNA]</scope>
    <source>
        <strain evidence="2 3">CBS 43764</strain>
    </source>
</reference>
<dbReference type="InParanoid" id="A0A0D2AY60"/>
<dbReference type="EMBL" id="KN847542">
    <property type="protein sequence ID" value="KIW04074.1"/>
    <property type="molecule type" value="Genomic_DNA"/>
</dbReference>
<dbReference type="GeneID" id="27312864"/>
<organism evidence="2 3">
    <name type="scientific">Verruconis gallopava</name>
    <dbReference type="NCBI Taxonomy" id="253628"/>
    <lineage>
        <taxon>Eukaryota</taxon>
        <taxon>Fungi</taxon>
        <taxon>Dikarya</taxon>
        <taxon>Ascomycota</taxon>
        <taxon>Pezizomycotina</taxon>
        <taxon>Dothideomycetes</taxon>
        <taxon>Pleosporomycetidae</taxon>
        <taxon>Venturiales</taxon>
        <taxon>Sympoventuriaceae</taxon>
        <taxon>Verruconis</taxon>
    </lineage>
</organism>
<sequence>MDSQSHSNQQLTVPLTVSDISTSRTNVPADLPPTWLLSLASTDFSHFPFHYPKVKGPRRTEGRGNIPAATKLVAAEAMHVPYYHHPGWVRYPNIFAGRGIVALSLSTLLVSALGVWLRRTCRLPSKRSLMGNKMTWRNC</sequence>
<accession>A0A0D2AY60</accession>
<dbReference type="AlphaFoldDB" id="A0A0D2AY60"/>
<evidence type="ECO:0000313" key="3">
    <source>
        <dbReference type="Proteomes" id="UP000053259"/>
    </source>
</evidence>
<dbReference type="RefSeq" id="XP_016213943.1">
    <property type="nucleotide sequence ID" value="XM_016358325.1"/>
</dbReference>
<name>A0A0D2AY60_9PEZI</name>
<keyword evidence="1" id="KW-0812">Transmembrane</keyword>
<proteinExistence type="predicted"/>
<protein>
    <submittedName>
        <fullName evidence="2">Uncharacterized protein</fullName>
    </submittedName>
</protein>
<keyword evidence="1" id="KW-0472">Membrane</keyword>
<dbReference type="HOGENOM" id="CLU_1846665_0_0_1"/>
<evidence type="ECO:0000256" key="1">
    <source>
        <dbReference type="SAM" id="Phobius"/>
    </source>
</evidence>
<keyword evidence="3" id="KW-1185">Reference proteome</keyword>